<sequence length="410" mass="44697">MADYSIFRLGDFELVSGEVLPDAFIAYKTYGHPSSPTVIYPTWFSGLISDNEWLVGAGRALDPARYHIVIPAVFGNGQSSSPSNMRAGPELEAPAPAAVAYQDKVVGAGAAGRDAGTGRLRGTPFPNIAVRDNVTAQYRLVTEHLGVRHARLVLGWSMGAMQTYQWLTQYPAFMDLGAPFCGSARTSVHNQVFLEGVKVALLAPRGASSAGSAAGEAVPAGSGLPRAWTATEREVALKAMARIYAGWGMSQDFYRQELHVRDLGYKDLEDFLVNFWESWALSKDPENLLVMLHTWQAGDCSDQPPYNKDFGLAMRSIKAKTLVLPGLKDLYFPPEDSEYEVLNMSAGIGRCLPIPSLYGHWAGGPGTNPADVKWLDDRLKEFLAEAEPARPSEEDEQVLSDRMASTHLQA</sequence>
<dbReference type="OrthoDB" id="9972683at2759"/>
<dbReference type="GO" id="GO:0016747">
    <property type="term" value="F:acyltransferase activity, transferring groups other than amino-acyl groups"/>
    <property type="evidence" value="ECO:0007669"/>
    <property type="project" value="InterPro"/>
</dbReference>
<dbReference type="InterPro" id="IPR008220">
    <property type="entry name" value="HAT_MetX-like"/>
</dbReference>
<dbReference type="AlphaFoldDB" id="A0A0M9VUM9"/>
<proteinExistence type="predicted"/>
<dbReference type="Gene3D" id="3.40.50.1820">
    <property type="entry name" value="alpha/beta hydrolase"/>
    <property type="match status" value="1"/>
</dbReference>
<name>A0A0M9VUM9_ESCWE</name>
<keyword evidence="2" id="KW-0808">Transferase</keyword>
<dbReference type="EMBL" id="LGSR01000019">
    <property type="protein sequence ID" value="KOS19905.1"/>
    <property type="molecule type" value="Genomic_DNA"/>
</dbReference>
<dbReference type="PANTHER" id="PTHR32268">
    <property type="entry name" value="HOMOSERINE O-ACETYLTRANSFERASE"/>
    <property type="match status" value="1"/>
</dbReference>
<evidence type="ECO:0000256" key="1">
    <source>
        <dbReference type="SAM" id="MobiDB-lite"/>
    </source>
</evidence>
<comment type="caution">
    <text evidence="2">The sequence shown here is derived from an EMBL/GenBank/DDBJ whole genome shotgun (WGS) entry which is preliminary data.</text>
</comment>
<dbReference type="PANTHER" id="PTHR32268:SF15">
    <property type="entry name" value="HOMOSERINE ACETYLTRANSFERASE FAMILY PROTEIN (AFU_ORTHOLOGUE AFUA_1G15350)"/>
    <property type="match status" value="1"/>
</dbReference>
<dbReference type="Proteomes" id="UP000053831">
    <property type="component" value="Unassembled WGS sequence"/>
</dbReference>
<evidence type="ECO:0000313" key="2">
    <source>
        <dbReference type="EMBL" id="KOS19905.1"/>
    </source>
</evidence>
<protein>
    <submittedName>
        <fullName evidence="2">Homoserine O-acetyltransferase</fullName>
    </submittedName>
</protein>
<gene>
    <name evidence="2" type="ORF">ESCO_005775</name>
</gene>
<organism evidence="2 3">
    <name type="scientific">Escovopsis weberi</name>
    <dbReference type="NCBI Taxonomy" id="150374"/>
    <lineage>
        <taxon>Eukaryota</taxon>
        <taxon>Fungi</taxon>
        <taxon>Dikarya</taxon>
        <taxon>Ascomycota</taxon>
        <taxon>Pezizomycotina</taxon>
        <taxon>Sordariomycetes</taxon>
        <taxon>Hypocreomycetidae</taxon>
        <taxon>Hypocreales</taxon>
        <taxon>Hypocreaceae</taxon>
        <taxon>Escovopsis</taxon>
    </lineage>
</organism>
<evidence type="ECO:0000313" key="3">
    <source>
        <dbReference type="Proteomes" id="UP000053831"/>
    </source>
</evidence>
<dbReference type="InterPro" id="IPR029058">
    <property type="entry name" value="AB_hydrolase_fold"/>
</dbReference>
<accession>A0A0M9VUM9</accession>
<feature type="region of interest" description="Disordered" evidence="1">
    <location>
        <begin position="384"/>
        <end position="410"/>
    </location>
</feature>
<keyword evidence="3" id="KW-1185">Reference proteome</keyword>
<reference evidence="2 3" key="1">
    <citation type="submission" date="2015-07" db="EMBL/GenBank/DDBJ databases">
        <title>The genome of the fungus Escovopsis weberi, a specialized disease agent of ant agriculture.</title>
        <authorList>
            <person name="de Man T.J."/>
            <person name="Stajich J.E."/>
            <person name="Kubicek C.P."/>
            <person name="Chenthamara K."/>
            <person name="Atanasova L."/>
            <person name="Druzhinina I.S."/>
            <person name="Birnbaum S."/>
            <person name="Barribeau S.M."/>
            <person name="Teiling C."/>
            <person name="Suen G."/>
            <person name="Currie C."/>
            <person name="Gerardo N.M."/>
        </authorList>
    </citation>
    <scope>NUCLEOTIDE SEQUENCE [LARGE SCALE GENOMIC DNA]</scope>
</reference>
<dbReference type="STRING" id="150374.A0A0M9VUM9"/>
<dbReference type="SUPFAM" id="SSF53474">
    <property type="entry name" value="alpha/beta-Hydrolases"/>
    <property type="match status" value="1"/>
</dbReference>